<dbReference type="GO" id="GO:0004760">
    <property type="term" value="F:L-serine-pyruvate transaminase activity"/>
    <property type="evidence" value="ECO:0007669"/>
    <property type="project" value="TreeGrafter"/>
</dbReference>
<dbReference type="InterPro" id="IPR000192">
    <property type="entry name" value="Aminotrans_V_dom"/>
</dbReference>
<evidence type="ECO:0000313" key="5">
    <source>
        <dbReference type="EMBL" id="MCR2805504.1"/>
    </source>
</evidence>
<accession>A0A9X2S9J2</accession>
<comment type="cofactor">
    <cofactor evidence="1">
        <name>pyridoxal 5'-phosphate</name>
        <dbReference type="ChEBI" id="CHEBI:597326"/>
    </cofactor>
</comment>
<dbReference type="GO" id="GO:0008453">
    <property type="term" value="F:alanine-glyoxylate transaminase activity"/>
    <property type="evidence" value="ECO:0007669"/>
    <property type="project" value="TreeGrafter"/>
</dbReference>
<dbReference type="PANTHER" id="PTHR21152">
    <property type="entry name" value="AMINOTRANSFERASE CLASS V"/>
    <property type="match status" value="1"/>
</dbReference>
<protein>
    <submittedName>
        <fullName evidence="5">Aminotransferase class V-fold PLP-dependent enzyme</fullName>
    </submittedName>
</protein>
<dbReference type="AlphaFoldDB" id="A0A9X2S9J2"/>
<dbReference type="EMBL" id="JANIPJ010000012">
    <property type="protein sequence ID" value="MCR2805504.1"/>
    <property type="molecule type" value="Genomic_DNA"/>
</dbReference>
<dbReference type="Pfam" id="PF00266">
    <property type="entry name" value="Aminotran_5"/>
    <property type="match status" value="1"/>
</dbReference>
<name>A0A9X2S9J2_9BACL</name>
<dbReference type="Gene3D" id="3.40.640.10">
    <property type="entry name" value="Type I PLP-dependent aspartate aminotransferase-like (Major domain)"/>
    <property type="match status" value="1"/>
</dbReference>
<keyword evidence="2" id="KW-0663">Pyridoxal phosphate</keyword>
<feature type="region of interest" description="Disordered" evidence="3">
    <location>
        <begin position="1"/>
        <end position="29"/>
    </location>
</feature>
<organism evidence="5 6">
    <name type="scientific">Paenibacillus soyae</name>
    <dbReference type="NCBI Taxonomy" id="2969249"/>
    <lineage>
        <taxon>Bacteria</taxon>
        <taxon>Bacillati</taxon>
        <taxon>Bacillota</taxon>
        <taxon>Bacilli</taxon>
        <taxon>Bacillales</taxon>
        <taxon>Paenibacillaceae</taxon>
        <taxon>Paenibacillus</taxon>
    </lineage>
</organism>
<evidence type="ECO:0000256" key="1">
    <source>
        <dbReference type="ARBA" id="ARBA00001933"/>
    </source>
</evidence>
<evidence type="ECO:0000313" key="6">
    <source>
        <dbReference type="Proteomes" id="UP001141950"/>
    </source>
</evidence>
<reference evidence="5" key="1">
    <citation type="submission" date="2022-08" db="EMBL/GenBank/DDBJ databases">
        <title>The genomic sequence of strain Paenibacillus sp. SCIV0701.</title>
        <authorList>
            <person name="Zhao H."/>
        </authorList>
    </citation>
    <scope>NUCLEOTIDE SEQUENCE</scope>
    <source>
        <strain evidence="5">SCIV0701</strain>
    </source>
</reference>
<dbReference type="Proteomes" id="UP001141950">
    <property type="component" value="Unassembled WGS sequence"/>
</dbReference>
<dbReference type="PANTHER" id="PTHR21152:SF40">
    <property type="entry name" value="ALANINE--GLYOXYLATE AMINOTRANSFERASE"/>
    <property type="match status" value="1"/>
</dbReference>
<keyword evidence="5" id="KW-0808">Transferase</keyword>
<dbReference type="InterPro" id="IPR015421">
    <property type="entry name" value="PyrdxlP-dep_Trfase_major"/>
</dbReference>
<evidence type="ECO:0000259" key="4">
    <source>
        <dbReference type="Pfam" id="PF00266"/>
    </source>
</evidence>
<gene>
    <name evidence="5" type="ORF">NQZ67_16570</name>
</gene>
<proteinExistence type="predicted"/>
<feature type="domain" description="Aminotransferase class V" evidence="4">
    <location>
        <begin position="72"/>
        <end position="186"/>
    </location>
</feature>
<evidence type="ECO:0000256" key="2">
    <source>
        <dbReference type="ARBA" id="ARBA00022898"/>
    </source>
</evidence>
<keyword evidence="6" id="KW-1185">Reference proteome</keyword>
<comment type="caution">
    <text evidence="5">The sequence shown here is derived from an EMBL/GenBank/DDBJ whole genome shotgun (WGS) entry which is preliminary data.</text>
</comment>
<keyword evidence="5" id="KW-0032">Aminotransferase</keyword>
<feature type="compositionally biased region" description="Basic residues" evidence="3">
    <location>
        <begin position="1"/>
        <end position="12"/>
    </location>
</feature>
<evidence type="ECO:0000256" key="3">
    <source>
        <dbReference type="SAM" id="MobiDB-lite"/>
    </source>
</evidence>
<dbReference type="GO" id="GO:0019265">
    <property type="term" value="P:glycine biosynthetic process, by transamination of glyoxylate"/>
    <property type="evidence" value="ECO:0007669"/>
    <property type="project" value="TreeGrafter"/>
</dbReference>
<dbReference type="RefSeq" id="WP_257448004.1">
    <property type="nucleotide sequence ID" value="NZ_JANIPJ010000012.1"/>
</dbReference>
<sequence>MERLDRSRKHRSERSFTPDNNEPAGDKPQYALTAEGDAVIRCDIERMLNRLFQRDAGWSLPAVGRREEIMNALLGSLIRPSETVLVPVYGPRGRSIADLCERLGADPVVLEMAEADGFDLAGLENELRRRRPVLVAISHGEPLSGMSRSMEKIGSLCQELDILFVADCTATFGSTLVQAEKWHLDAAIGAPISRMVIPVSYNERALARMRHRSNVELPFLRMIDDWNSLLRENEEAGRLVLRKLRDRLAIMIGRVDGDEAI</sequence>
<dbReference type="SUPFAM" id="SSF53383">
    <property type="entry name" value="PLP-dependent transferases"/>
    <property type="match status" value="1"/>
</dbReference>
<dbReference type="InterPro" id="IPR015424">
    <property type="entry name" value="PyrdxlP-dep_Trfase"/>
</dbReference>